<comment type="caution">
    <text evidence="3">The sequence shown here is derived from an EMBL/GenBank/DDBJ whole genome shotgun (WGS) entry which is preliminary data.</text>
</comment>
<dbReference type="PANTHER" id="PTHR30492">
    <property type="entry name" value="METHYLGLYOXAL SYNTHASE"/>
    <property type="match status" value="1"/>
</dbReference>
<accession>A0A4V2EYC2</accession>
<dbReference type="Pfam" id="PF00781">
    <property type="entry name" value="DAGK_cat"/>
    <property type="match status" value="1"/>
</dbReference>
<name>A0A4V2EYC2_9MICO</name>
<dbReference type="EMBL" id="SGWX01000001">
    <property type="protein sequence ID" value="RZS62480.1"/>
    <property type="molecule type" value="Genomic_DNA"/>
</dbReference>
<evidence type="ECO:0000259" key="2">
    <source>
        <dbReference type="PROSITE" id="PS50146"/>
    </source>
</evidence>
<dbReference type="InterPro" id="IPR016064">
    <property type="entry name" value="NAD/diacylglycerol_kinase_sf"/>
</dbReference>
<dbReference type="InterPro" id="IPR045540">
    <property type="entry name" value="YegS/DAGK_C"/>
</dbReference>
<proteinExistence type="predicted"/>
<evidence type="ECO:0000313" key="3">
    <source>
        <dbReference type="EMBL" id="RZS62480.1"/>
    </source>
</evidence>
<keyword evidence="1" id="KW-0472">Membrane</keyword>
<dbReference type="InterPro" id="IPR001206">
    <property type="entry name" value="Diacylglycerol_kinase_cat_dom"/>
</dbReference>
<dbReference type="GO" id="GO:0008929">
    <property type="term" value="F:methylglyoxal synthase activity"/>
    <property type="evidence" value="ECO:0007669"/>
    <property type="project" value="InterPro"/>
</dbReference>
<dbReference type="Proteomes" id="UP000293852">
    <property type="component" value="Unassembled WGS sequence"/>
</dbReference>
<keyword evidence="1" id="KW-1133">Transmembrane helix</keyword>
<dbReference type="Pfam" id="PF19279">
    <property type="entry name" value="YegS_C"/>
    <property type="match status" value="1"/>
</dbReference>
<sequence length="370" mass="38712">MSWELWLAITAAVIALVALTLALVLWSRAHPRARVDAVALVGDGVARETGPRIAVVVNPSKEGAAALTATVRRLCAKAGLPEPMLYETTVERTGAAQAREAVAAGADVVAAAGGDGTVRAVASAMVGADVPMAVLPVGTGNLLARNLDVPLTSVEDAVALMISGRDRHIDVGWARVTETDVGIDGEPRPEAATLGDTQLFLVIAGLGFDAAMVADADDTLKRRVGWVAYFLAGVRHLHGRRMRVQIGLDDGEPVTTRLRSIMVGNCGRLPGGVTLLPDARLDDGVLDVAAIDTRGGLAGWAQLLGEVVMQGAGLRNDLPGKIGRIDHARARRTRIRVDGGEHAQVDGDPMGRVIELEVWVDPGALLVRAP</sequence>
<dbReference type="PANTHER" id="PTHR30492:SF0">
    <property type="entry name" value="METHYLGLYOXAL SYNTHASE"/>
    <property type="match status" value="1"/>
</dbReference>
<keyword evidence="3" id="KW-0418">Kinase</keyword>
<keyword evidence="4" id="KW-1185">Reference proteome</keyword>
<dbReference type="GO" id="GO:0016301">
    <property type="term" value="F:kinase activity"/>
    <property type="evidence" value="ECO:0007669"/>
    <property type="project" value="UniProtKB-KW"/>
</dbReference>
<feature type="domain" description="DAGKc" evidence="2">
    <location>
        <begin position="48"/>
        <end position="178"/>
    </location>
</feature>
<reference evidence="3 4" key="1">
    <citation type="submission" date="2019-02" db="EMBL/GenBank/DDBJ databases">
        <title>Sequencing the genomes of 1000 actinobacteria strains.</title>
        <authorList>
            <person name="Klenk H.-P."/>
        </authorList>
    </citation>
    <scope>NUCLEOTIDE SEQUENCE [LARGE SCALE GENOMIC DNA]</scope>
    <source>
        <strain evidence="3 4">DSM 16932</strain>
    </source>
</reference>
<dbReference type="InterPro" id="IPR017438">
    <property type="entry name" value="ATP-NAD_kinase_N"/>
</dbReference>
<dbReference type="AlphaFoldDB" id="A0A4V2EYC2"/>
<dbReference type="OrthoDB" id="3171056at2"/>
<dbReference type="Gene3D" id="3.40.50.10330">
    <property type="entry name" value="Probable inorganic polyphosphate/atp-NAD kinase, domain 1"/>
    <property type="match status" value="1"/>
</dbReference>
<dbReference type="GO" id="GO:0005829">
    <property type="term" value="C:cytosol"/>
    <property type="evidence" value="ECO:0007669"/>
    <property type="project" value="TreeGrafter"/>
</dbReference>
<evidence type="ECO:0000313" key="4">
    <source>
        <dbReference type="Proteomes" id="UP000293852"/>
    </source>
</evidence>
<dbReference type="GO" id="GO:0019242">
    <property type="term" value="P:methylglyoxal biosynthetic process"/>
    <property type="evidence" value="ECO:0007669"/>
    <property type="project" value="InterPro"/>
</dbReference>
<evidence type="ECO:0000256" key="1">
    <source>
        <dbReference type="SAM" id="Phobius"/>
    </source>
</evidence>
<dbReference type="SMART" id="SM00046">
    <property type="entry name" value="DAGKc"/>
    <property type="match status" value="1"/>
</dbReference>
<protein>
    <submittedName>
        <fullName evidence="3">Diacylglycerol kinase family enzyme</fullName>
    </submittedName>
</protein>
<dbReference type="Gene3D" id="2.60.200.40">
    <property type="match status" value="1"/>
</dbReference>
<keyword evidence="3" id="KW-0808">Transferase</keyword>
<dbReference type="SUPFAM" id="SSF111331">
    <property type="entry name" value="NAD kinase/diacylglycerol kinase-like"/>
    <property type="match status" value="1"/>
</dbReference>
<organism evidence="3 4">
    <name type="scientific">Xylanimonas ulmi</name>
    <dbReference type="NCBI Taxonomy" id="228973"/>
    <lineage>
        <taxon>Bacteria</taxon>
        <taxon>Bacillati</taxon>
        <taxon>Actinomycetota</taxon>
        <taxon>Actinomycetes</taxon>
        <taxon>Micrococcales</taxon>
        <taxon>Promicromonosporaceae</taxon>
        <taxon>Xylanimonas</taxon>
    </lineage>
</organism>
<dbReference type="RefSeq" id="WP_130415958.1">
    <property type="nucleotide sequence ID" value="NZ_SGWX01000001.1"/>
</dbReference>
<gene>
    <name evidence="3" type="ORF">EV386_2816</name>
</gene>
<keyword evidence="1" id="KW-0812">Transmembrane</keyword>
<dbReference type="PROSITE" id="PS50146">
    <property type="entry name" value="DAGK"/>
    <property type="match status" value="1"/>
</dbReference>
<dbReference type="InterPro" id="IPR004363">
    <property type="entry name" value="Methylgl_synth"/>
</dbReference>
<feature type="transmembrane region" description="Helical" evidence="1">
    <location>
        <begin position="6"/>
        <end position="26"/>
    </location>
</feature>